<dbReference type="Gene3D" id="6.10.250.3100">
    <property type="match status" value="1"/>
</dbReference>
<dbReference type="Gene3D" id="6.20.50.110">
    <property type="entry name" value="Methyltransferase, zinc-binding domain"/>
    <property type="match status" value="1"/>
</dbReference>
<protein>
    <submittedName>
        <fullName evidence="3">SAM-dependent methyltransferase</fullName>
    </submittedName>
</protein>
<feature type="domain" description="Methyltransferase putative zinc binding" evidence="1">
    <location>
        <begin position="8"/>
        <end position="69"/>
    </location>
</feature>
<evidence type="ECO:0000259" key="1">
    <source>
        <dbReference type="Pfam" id="PF08421"/>
    </source>
</evidence>
<evidence type="ECO:0000259" key="2">
    <source>
        <dbReference type="Pfam" id="PF08484"/>
    </source>
</evidence>
<keyword evidence="4" id="KW-1185">Reference proteome</keyword>
<evidence type="ECO:0000313" key="4">
    <source>
        <dbReference type="Proteomes" id="UP000094969"/>
    </source>
</evidence>
<dbReference type="EMBL" id="CP017147">
    <property type="protein sequence ID" value="AOO84279.1"/>
    <property type="molecule type" value="Genomic_DNA"/>
</dbReference>
<dbReference type="Gene3D" id="3.40.50.720">
    <property type="entry name" value="NAD(P)-binding Rossmann-like Domain"/>
    <property type="match status" value="1"/>
</dbReference>
<evidence type="ECO:0000313" key="3">
    <source>
        <dbReference type="EMBL" id="AOO84279.1"/>
    </source>
</evidence>
<accession>A0A1D7UA85</accession>
<dbReference type="KEGG" id="bvv:BHK69_07860"/>
<dbReference type="PANTHER" id="PTHR43861">
    <property type="entry name" value="TRANS-ACONITATE 2-METHYLTRANSFERASE-RELATED"/>
    <property type="match status" value="1"/>
</dbReference>
<dbReference type="Proteomes" id="UP000094969">
    <property type="component" value="Chromosome"/>
</dbReference>
<name>A0A1D7UA85_9HYPH</name>
<sequence length="414" mass="45433">MELSGAVCRSCGAALTATFADLGLSPISNAFPRIAARRQAELFYPLRAFVCSECRLVQLEDFESREVHFNEDYAYFSSVSTSWLAHAARYATAMIDRFELGAASRVIEIASNDGYLLKNFVARGIACLGVDPAANCAEAAMRNFNVETRVGFFGAELGAALAKDGWQADLIAANNVLAHVPDPNDFVSGFANLLKPAGTATFEFPHLLELVRHCEFDTIYHEHYSYLSLLALEPLFARAGLRVYDAERLSTHGGSLRLFICHQAAPFPQTGALEALRAEELAAGLHTDDFYTAFAESVRETKRSLLKLLIELKTGGARICGYGAAAKGTTLLNYCGIKTDILDFVVDRNPHKQGRFVPGTGIPILGAEAIDEHRPDYILILPWNIRQEIVESMSHVRQWGAKFIVPIPSPCILD</sequence>
<gene>
    <name evidence="3" type="ORF">BHK69_07860</name>
</gene>
<dbReference type="GO" id="GO:0008168">
    <property type="term" value="F:methyltransferase activity"/>
    <property type="evidence" value="ECO:0007669"/>
    <property type="project" value="UniProtKB-KW"/>
</dbReference>
<dbReference type="Pfam" id="PF08484">
    <property type="entry name" value="Methyltransf_14"/>
    <property type="match status" value="1"/>
</dbReference>
<dbReference type="AlphaFoldDB" id="A0A1D7UA85"/>
<dbReference type="Pfam" id="PF13489">
    <property type="entry name" value="Methyltransf_23"/>
    <property type="match status" value="1"/>
</dbReference>
<dbReference type="PANTHER" id="PTHR43861:SF5">
    <property type="entry name" value="BLL5978 PROTEIN"/>
    <property type="match status" value="1"/>
</dbReference>
<dbReference type="OrthoDB" id="9815644at2"/>
<dbReference type="GO" id="GO:0032259">
    <property type="term" value="P:methylation"/>
    <property type="evidence" value="ECO:0007669"/>
    <property type="project" value="UniProtKB-KW"/>
</dbReference>
<dbReference type="InterPro" id="IPR013630">
    <property type="entry name" value="Methyltransf_Zn-bd_dom_put"/>
</dbReference>
<dbReference type="Gene3D" id="3.40.50.150">
    <property type="entry name" value="Vaccinia Virus protein VP39"/>
    <property type="match status" value="1"/>
</dbReference>
<dbReference type="SUPFAM" id="SSF53335">
    <property type="entry name" value="S-adenosyl-L-methionine-dependent methyltransferases"/>
    <property type="match status" value="1"/>
</dbReference>
<dbReference type="InterPro" id="IPR038576">
    <property type="entry name" value="Methyltransf_Zn-bd_dom_put_sf"/>
</dbReference>
<organism evidence="3 4">
    <name type="scientific">Bosea vaviloviae</name>
    <dbReference type="NCBI Taxonomy" id="1526658"/>
    <lineage>
        <taxon>Bacteria</taxon>
        <taxon>Pseudomonadati</taxon>
        <taxon>Pseudomonadota</taxon>
        <taxon>Alphaproteobacteria</taxon>
        <taxon>Hyphomicrobiales</taxon>
        <taxon>Boseaceae</taxon>
        <taxon>Bosea</taxon>
    </lineage>
</organism>
<dbReference type="STRING" id="1526658.BHK69_07860"/>
<dbReference type="InterPro" id="IPR029063">
    <property type="entry name" value="SAM-dependent_MTases_sf"/>
</dbReference>
<feature type="domain" description="C-methyltransferase" evidence="2">
    <location>
        <begin position="251"/>
        <end position="408"/>
    </location>
</feature>
<proteinExistence type="predicted"/>
<keyword evidence="3" id="KW-0489">Methyltransferase</keyword>
<reference evidence="3 4" key="1">
    <citation type="journal article" date="2015" name="Antonie Van Leeuwenhoek">
        <title>Bosea vaviloviae sp. nov., a new species of slow-growing rhizobia isolated from nodules of the relict species Vavilovia formosa (Stev.) Fed.</title>
        <authorList>
            <person name="Safronova V.I."/>
            <person name="Kuznetsova I.G."/>
            <person name="Sazanova A.L."/>
            <person name="Kimeklis A.K."/>
            <person name="Belimov A.A."/>
            <person name="Andronov E.E."/>
            <person name="Pinaev A.G."/>
            <person name="Chizhevskaya E.P."/>
            <person name="Pukhaev A.R."/>
            <person name="Popov K.P."/>
            <person name="Willems A."/>
            <person name="Tikhonovich I.A."/>
        </authorList>
    </citation>
    <scope>NUCLEOTIDE SEQUENCE [LARGE SCALE GENOMIC DNA]</scope>
    <source>
        <strain evidence="3 4">Vaf18</strain>
    </source>
</reference>
<dbReference type="Pfam" id="PF08421">
    <property type="entry name" value="Methyltransf_13"/>
    <property type="match status" value="1"/>
</dbReference>
<keyword evidence="3" id="KW-0808">Transferase</keyword>
<dbReference type="InterPro" id="IPR013691">
    <property type="entry name" value="MeTrfase_14"/>
</dbReference>